<protein>
    <submittedName>
        <fullName evidence="1">Uncharacterized protein</fullName>
    </submittedName>
</protein>
<dbReference type="Proteomes" id="UP000814128">
    <property type="component" value="Unassembled WGS sequence"/>
</dbReference>
<organism evidence="1 2">
    <name type="scientific">Vararia minispora EC-137</name>
    <dbReference type="NCBI Taxonomy" id="1314806"/>
    <lineage>
        <taxon>Eukaryota</taxon>
        <taxon>Fungi</taxon>
        <taxon>Dikarya</taxon>
        <taxon>Basidiomycota</taxon>
        <taxon>Agaricomycotina</taxon>
        <taxon>Agaricomycetes</taxon>
        <taxon>Russulales</taxon>
        <taxon>Lachnocladiaceae</taxon>
        <taxon>Vararia</taxon>
    </lineage>
</organism>
<accession>A0ACB8QNQ8</accession>
<sequence length="228" mass="25633">MRLAYTTHDTDNTFLVDGHGRQLYQITTDAWRGETKIFKLTGKVSALDIPVAAFKPLRKGSAAIEWSDGQWSEVGDWIESKGGLFFPSRSFTAASGQRYTWRTDGSHWILENEYGTHITRSHNRSLGIVGKKTHKAYLDINDKVSEDLDDIVISYTYLKKQQCHGMGRVGAYLHSFKVARLCDGSKVMNKLTPKDASTTRLNSIPWMPVMPNMPVFGFLSFSGHIAVL</sequence>
<evidence type="ECO:0000313" key="2">
    <source>
        <dbReference type="Proteomes" id="UP000814128"/>
    </source>
</evidence>
<keyword evidence="2" id="KW-1185">Reference proteome</keyword>
<proteinExistence type="predicted"/>
<comment type="caution">
    <text evidence="1">The sequence shown here is derived from an EMBL/GenBank/DDBJ whole genome shotgun (WGS) entry which is preliminary data.</text>
</comment>
<evidence type="ECO:0000313" key="1">
    <source>
        <dbReference type="EMBL" id="KAI0033312.1"/>
    </source>
</evidence>
<reference evidence="1" key="1">
    <citation type="submission" date="2021-02" db="EMBL/GenBank/DDBJ databases">
        <authorList>
            <consortium name="DOE Joint Genome Institute"/>
            <person name="Ahrendt S."/>
            <person name="Looney B.P."/>
            <person name="Miyauchi S."/>
            <person name="Morin E."/>
            <person name="Drula E."/>
            <person name="Courty P.E."/>
            <person name="Chicoki N."/>
            <person name="Fauchery L."/>
            <person name="Kohler A."/>
            <person name="Kuo A."/>
            <person name="Labutti K."/>
            <person name="Pangilinan J."/>
            <person name="Lipzen A."/>
            <person name="Riley R."/>
            <person name="Andreopoulos W."/>
            <person name="He G."/>
            <person name="Johnson J."/>
            <person name="Barry K.W."/>
            <person name="Grigoriev I.V."/>
            <person name="Nagy L."/>
            <person name="Hibbett D."/>
            <person name="Henrissat B."/>
            <person name="Matheny P.B."/>
            <person name="Labbe J."/>
            <person name="Martin F."/>
        </authorList>
    </citation>
    <scope>NUCLEOTIDE SEQUENCE</scope>
    <source>
        <strain evidence="1">EC-137</strain>
    </source>
</reference>
<name>A0ACB8QNQ8_9AGAM</name>
<reference evidence="1" key="2">
    <citation type="journal article" date="2022" name="New Phytol.">
        <title>Evolutionary transition to the ectomycorrhizal habit in the genomes of a hyperdiverse lineage of mushroom-forming fungi.</title>
        <authorList>
            <person name="Looney B."/>
            <person name="Miyauchi S."/>
            <person name="Morin E."/>
            <person name="Drula E."/>
            <person name="Courty P.E."/>
            <person name="Kohler A."/>
            <person name="Kuo A."/>
            <person name="LaButti K."/>
            <person name="Pangilinan J."/>
            <person name="Lipzen A."/>
            <person name="Riley R."/>
            <person name="Andreopoulos W."/>
            <person name="He G."/>
            <person name="Johnson J."/>
            <person name="Nolan M."/>
            <person name="Tritt A."/>
            <person name="Barry K.W."/>
            <person name="Grigoriev I.V."/>
            <person name="Nagy L.G."/>
            <person name="Hibbett D."/>
            <person name="Henrissat B."/>
            <person name="Matheny P.B."/>
            <person name="Labbe J."/>
            <person name="Martin F.M."/>
        </authorList>
    </citation>
    <scope>NUCLEOTIDE SEQUENCE</scope>
    <source>
        <strain evidence="1">EC-137</strain>
    </source>
</reference>
<gene>
    <name evidence="1" type="ORF">K488DRAFT_85068</name>
</gene>
<dbReference type="EMBL" id="MU273523">
    <property type="protein sequence ID" value="KAI0033312.1"/>
    <property type="molecule type" value="Genomic_DNA"/>
</dbReference>